<name>A0ABN0TWD3_9PSEU</name>
<reference evidence="1 2" key="1">
    <citation type="journal article" date="2019" name="Int. J. Syst. Evol. Microbiol.">
        <title>The Global Catalogue of Microorganisms (GCM) 10K type strain sequencing project: providing services to taxonomists for standard genome sequencing and annotation.</title>
        <authorList>
            <consortium name="The Broad Institute Genomics Platform"/>
            <consortium name="The Broad Institute Genome Sequencing Center for Infectious Disease"/>
            <person name="Wu L."/>
            <person name="Ma J."/>
        </authorList>
    </citation>
    <scope>NUCLEOTIDE SEQUENCE [LARGE SCALE GENOMIC DNA]</scope>
    <source>
        <strain evidence="1 2">JCM 3380</strain>
    </source>
</reference>
<dbReference type="RefSeq" id="WP_343934704.1">
    <property type="nucleotide sequence ID" value="NZ_BAAABU010000006.1"/>
</dbReference>
<organism evidence="1 2">
    <name type="scientific">Saccharothrix mutabilis subsp. mutabilis</name>
    <dbReference type="NCBI Taxonomy" id="66855"/>
    <lineage>
        <taxon>Bacteria</taxon>
        <taxon>Bacillati</taxon>
        <taxon>Actinomycetota</taxon>
        <taxon>Actinomycetes</taxon>
        <taxon>Pseudonocardiales</taxon>
        <taxon>Pseudonocardiaceae</taxon>
        <taxon>Saccharothrix</taxon>
    </lineage>
</organism>
<dbReference type="Gene3D" id="3.20.20.80">
    <property type="entry name" value="Glycosidases"/>
    <property type="match status" value="1"/>
</dbReference>
<accession>A0ABN0TWD3</accession>
<comment type="caution">
    <text evidence="1">The sequence shown here is derived from an EMBL/GenBank/DDBJ whole genome shotgun (WGS) entry which is preliminary data.</text>
</comment>
<dbReference type="SUPFAM" id="SSF51445">
    <property type="entry name" value="(Trans)glycosidases"/>
    <property type="match status" value="1"/>
</dbReference>
<keyword evidence="2" id="KW-1185">Reference proteome</keyword>
<evidence type="ECO:0000313" key="2">
    <source>
        <dbReference type="Proteomes" id="UP001500416"/>
    </source>
</evidence>
<proteinExistence type="predicted"/>
<gene>
    <name evidence="1" type="ORF">GCM10010492_33060</name>
</gene>
<sequence length="320" mass="35469">MKFGIYPGGRAGVVCSRPPDRDAIDRLVAELAQGRPFVVREYVHFFGDRGRPEVAALGAQDELDHLTMPDDWYREHELDLVVSYLPAEADPRGWLDFLTTVIDRYGHLTRYLQVTLEPNFPIPLIDGSSPGVLDALTRGVPHAREALDERGLTHTRVGFSVAEPAEWLGGDDAFWEHLSRQRDFADHVDYVGLGLYPDAFSPVPLDAVAPLTEHALRHLRHQSLPRAGLQHLPIHIAENGTPSTPSTSSPQRQADSLTTMLHTILDNAEDLNITHYEQFSLRDADSASPEPVGTLGLVTDTYEPKPAFAAYKNVIATRCS</sequence>
<dbReference type="Proteomes" id="UP001500416">
    <property type="component" value="Unassembled WGS sequence"/>
</dbReference>
<dbReference type="EMBL" id="BAAABU010000006">
    <property type="protein sequence ID" value="GAA0231800.1"/>
    <property type="molecule type" value="Genomic_DNA"/>
</dbReference>
<dbReference type="InterPro" id="IPR017853">
    <property type="entry name" value="GH"/>
</dbReference>
<evidence type="ECO:0000313" key="1">
    <source>
        <dbReference type="EMBL" id="GAA0231800.1"/>
    </source>
</evidence>
<protein>
    <submittedName>
        <fullName evidence="1">Uncharacterized protein</fullName>
    </submittedName>
</protein>